<dbReference type="InterPro" id="IPR013324">
    <property type="entry name" value="RNA_pol_sigma_r3/r4-like"/>
</dbReference>
<sequence>MISAEAATGFAHVFERRHAELARLVPLLTGSTETADDLAAAPAAVSDVREAPARLPFRVRACVVLRHAFGLSERQTARILRLPVGAVRRRTAKGTARLRRLLGARAVDHLRSVPHPSAGRRPPARPR</sequence>
<reference evidence="6" key="1">
    <citation type="journal article" date="2014" name="Int. J. Syst. Evol. Microbiol.">
        <title>Complete genome sequence of Corynebacterium casei LMG S-19264T (=DSM 44701T), isolated from a smear-ripened cheese.</title>
        <authorList>
            <consortium name="US DOE Joint Genome Institute (JGI-PGF)"/>
            <person name="Walter F."/>
            <person name="Albersmeier A."/>
            <person name="Kalinowski J."/>
            <person name="Ruckert C."/>
        </authorList>
    </citation>
    <scope>NUCLEOTIDE SEQUENCE</scope>
    <source>
        <strain evidence="6">JCM 4646</strain>
    </source>
</reference>
<keyword evidence="2" id="KW-0805">Transcription regulation</keyword>
<dbReference type="SUPFAM" id="SSF88659">
    <property type="entry name" value="Sigma3 and sigma4 domains of RNA polymerase sigma factors"/>
    <property type="match status" value="1"/>
</dbReference>
<protein>
    <recommendedName>
        <fullName evidence="5">RNA polymerase sigma factor 70 region 4 type 2 domain-containing protein</fullName>
    </recommendedName>
</protein>
<dbReference type="GO" id="GO:0003677">
    <property type="term" value="F:DNA binding"/>
    <property type="evidence" value="ECO:0007669"/>
    <property type="project" value="InterPro"/>
</dbReference>
<dbReference type="InterPro" id="IPR036388">
    <property type="entry name" value="WH-like_DNA-bd_sf"/>
</dbReference>
<dbReference type="AlphaFoldDB" id="A0A919GCY8"/>
<dbReference type="Gene3D" id="1.10.10.10">
    <property type="entry name" value="Winged helix-like DNA-binding domain superfamily/Winged helix DNA-binding domain"/>
    <property type="match status" value="1"/>
</dbReference>
<accession>A0A919GCY8</accession>
<keyword evidence="7" id="KW-1185">Reference proteome</keyword>
<name>A0A919GCY8_9ACTN</name>
<gene>
    <name evidence="6" type="ORF">GCM10018781_66620</name>
</gene>
<evidence type="ECO:0000259" key="5">
    <source>
        <dbReference type="Pfam" id="PF08281"/>
    </source>
</evidence>
<comment type="similarity">
    <text evidence="1">Belongs to the sigma-70 factor family. ECF subfamily.</text>
</comment>
<evidence type="ECO:0000256" key="3">
    <source>
        <dbReference type="ARBA" id="ARBA00023082"/>
    </source>
</evidence>
<dbReference type="Proteomes" id="UP000617734">
    <property type="component" value="Unassembled WGS sequence"/>
</dbReference>
<evidence type="ECO:0000313" key="7">
    <source>
        <dbReference type="Proteomes" id="UP000617734"/>
    </source>
</evidence>
<proteinExistence type="inferred from homology"/>
<keyword evidence="3" id="KW-0731">Sigma factor</keyword>
<evidence type="ECO:0000256" key="2">
    <source>
        <dbReference type="ARBA" id="ARBA00023015"/>
    </source>
</evidence>
<dbReference type="Pfam" id="PF08281">
    <property type="entry name" value="Sigma70_r4_2"/>
    <property type="match status" value="1"/>
</dbReference>
<organism evidence="6 7">
    <name type="scientific">Kitasatospora indigofera</name>
    <dbReference type="NCBI Taxonomy" id="67307"/>
    <lineage>
        <taxon>Bacteria</taxon>
        <taxon>Bacillati</taxon>
        <taxon>Actinomycetota</taxon>
        <taxon>Actinomycetes</taxon>
        <taxon>Kitasatosporales</taxon>
        <taxon>Streptomycetaceae</taxon>
        <taxon>Kitasatospora</taxon>
    </lineage>
</organism>
<dbReference type="InterPro" id="IPR013249">
    <property type="entry name" value="RNA_pol_sigma70_r4_t2"/>
</dbReference>
<evidence type="ECO:0000256" key="4">
    <source>
        <dbReference type="ARBA" id="ARBA00023163"/>
    </source>
</evidence>
<comment type="caution">
    <text evidence="6">The sequence shown here is derived from an EMBL/GenBank/DDBJ whole genome shotgun (WGS) entry which is preliminary data.</text>
</comment>
<dbReference type="RefSeq" id="WP_190214645.1">
    <property type="nucleotide sequence ID" value="NZ_BNBO01000057.1"/>
</dbReference>
<dbReference type="GeneID" id="95356937"/>
<keyword evidence="4" id="KW-0804">Transcription</keyword>
<evidence type="ECO:0000256" key="1">
    <source>
        <dbReference type="ARBA" id="ARBA00010641"/>
    </source>
</evidence>
<dbReference type="GO" id="GO:0006352">
    <property type="term" value="P:DNA-templated transcription initiation"/>
    <property type="evidence" value="ECO:0007669"/>
    <property type="project" value="InterPro"/>
</dbReference>
<feature type="domain" description="RNA polymerase sigma factor 70 region 4 type 2" evidence="5">
    <location>
        <begin position="49"/>
        <end position="97"/>
    </location>
</feature>
<evidence type="ECO:0000313" key="6">
    <source>
        <dbReference type="EMBL" id="GHH82190.1"/>
    </source>
</evidence>
<dbReference type="EMBL" id="BNBO01000057">
    <property type="protein sequence ID" value="GHH82190.1"/>
    <property type="molecule type" value="Genomic_DNA"/>
</dbReference>
<dbReference type="GO" id="GO:0016987">
    <property type="term" value="F:sigma factor activity"/>
    <property type="evidence" value="ECO:0007669"/>
    <property type="project" value="UniProtKB-KW"/>
</dbReference>
<reference evidence="6" key="2">
    <citation type="submission" date="2020-09" db="EMBL/GenBank/DDBJ databases">
        <authorList>
            <person name="Sun Q."/>
            <person name="Ohkuma M."/>
        </authorList>
    </citation>
    <scope>NUCLEOTIDE SEQUENCE</scope>
    <source>
        <strain evidence="6">JCM 4646</strain>
    </source>
</reference>